<feature type="domain" description="Plastocyanin-like" evidence="4">
    <location>
        <begin position="350"/>
        <end position="454"/>
    </location>
</feature>
<dbReference type="PROSITE" id="PS51318">
    <property type="entry name" value="TAT"/>
    <property type="match status" value="1"/>
</dbReference>
<dbReference type="CDD" id="cd13861">
    <property type="entry name" value="CuRO_1_CumA_like"/>
    <property type="match status" value="1"/>
</dbReference>
<dbReference type="InterPro" id="IPR045087">
    <property type="entry name" value="Cu-oxidase_fam"/>
</dbReference>
<dbReference type="Pfam" id="PF00394">
    <property type="entry name" value="Cu-oxidase"/>
    <property type="match status" value="1"/>
</dbReference>
<dbReference type="GO" id="GO:0016491">
    <property type="term" value="F:oxidoreductase activity"/>
    <property type="evidence" value="ECO:0007669"/>
    <property type="project" value="UniProtKB-KW"/>
</dbReference>
<dbReference type="STRING" id="981384.GCA_000192475_04202"/>
<evidence type="ECO:0000313" key="7">
    <source>
        <dbReference type="Proteomes" id="UP000271700"/>
    </source>
</evidence>
<dbReference type="CDD" id="cd13909">
    <property type="entry name" value="CuRO_3_MCO_like_3"/>
    <property type="match status" value="1"/>
</dbReference>
<dbReference type="InterPro" id="IPR002355">
    <property type="entry name" value="Cu_oxidase_Cu_BS"/>
</dbReference>
<dbReference type="InterPro" id="IPR011706">
    <property type="entry name" value="Cu-oxidase_C"/>
</dbReference>
<name>A0A497ZGT8_9RHOB</name>
<evidence type="ECO:0000256" key="2">
    <source>
        <dbReference type="ARBA" id="ARBA00023002"/>
    </source>
</evidence>
<protein>
    <submittedName>
        <fullName evidence="6">FtsP/CotA-like multicopper oxidase with cupredoxin domain</fullName>
    </submittedName>
</protein>
<feature type="domain" description="Plastocyanin-like" evidence="3">
    <location>
        <begin position="199"/>
        <end position="266"/>
    </location>
</feature>
<organism evidence="6 7">
    <name type="scientific">Ruegeria conchae</name>
    <dbReference type="NCBI Taxonomy" id="981384"/>
    <lineage>
        <taxon>Bacteria</taxon>
        <taxon>Pseudomonadati</taxon>
        <taxon>Pseudomonadota</taxon>
        <taxon>Alphaproteobacteria</taxon>
        <taxon>Rhodobacterales</taxon>
        <taxon>Roseobacteraceae</taxon>
        <taxon>Ruegeria</taxon>
    </lineage>
</organism>
<feature type="domain" description="Plastocyanin-like" evidence="5">
    <location>
        <begin position="39"/>
        <end position="149"/>
    </location>
</feature>
<evidence type="ECO:0000259" key="5">
    <source>
        <dbReference type="Pfam" id="PF07732"/>
    </source>
</evidence>
<keyword evidence="7" id="KW-1185">Reference proteome</keyword>
<dbReference type="Proteomes" id="UP000271700">
    <property type="component" value="Unassembled WGS sequence"/>
</dbReference>
<reference evidence="6 7" key="1">
    <citation type="submission" date="2018-10" db="EMBL/GenBank/DDBJ databases">
        <title>Genomic Encyclopedia of Archaeal and Bacterial Type Strains, Phase II (KMG-II): from individual species to whole genera.</title>
        <authorList>
            <person name="Goeker M."/>
        </authorList>
    </citation>
    <scope>NUCLEOTIDE SEQUENCE [LARGE SCALE GENOMIC DNA]</scope>
    <source>
        <strain evidence="6 7">DSM 29317</strain>
    </source>
</reference>
<dbReference type="EMBL" id="RCCT01000002">
    <property type="protein sequence ID" value="RLK07930.1"/>
    <property type="molecule type" value="Genomic_DNA"/>
</dbReference>
<dbReference type="InterPro" id="IPR006311">
    <property type="entry name" value="TAT_signal"/>
</dbReference>
<dbReference type="InterPro" id="IPR008972">
    <property type="entry name" value="Cupredoxin"/>
</dbReference>
<dbReference type="GO" id="GO:0005507">
    <property type="term" value="F:copper ion binding"/>
    <property type="evidence" value="ECO:0007669"/>
    <property type="project" value="InterPro"/>
</dbReference>
<keyword evidence="1" id="KW-0479">Metal-binding</keyword>
<evidence type="ECO:0000313" key="6">
    <source>
        <dbReference type="EMBL" id="RLK07930.1"/>
    </source>
</evidence>
<dbReference type="AlphaFoldDB" id="A0A497ZGT8"/>
<keyword evidence="2" id="KW-0560">Oxidoreductase</keyword>
<evidence type="ECO:0000259" key="3">
    <source>
        <dbReference type="Pfam" id="PF00394"/>
    </source>
</evidence>
<proteinExistence type="predicted"/>
<dbReference type="Pfam" id="PF07732">
    <property type="entry name" value="Cu-oxidase_3"/>
    <property type="match status" value="1"/>
</dbReference>
<dbReference type="PROSITE" id="PS00080">
    <property type="entry name" value="MULTICOPPER_OXIDASE2"/>
    <property type="match status" value="1"/>
</dbReference>
<dbReference type="InterPro" id="IPR011707">
    <property type="entry name" value="Cu-oxidase-like_N"/>
</dbReference>
<dbReference type="Pfam" id="PF07731">
    <property type="entry name" value="Cu-oxidase_2"/>
    <property type="match status" value="1"/>
</dbReference>
<sequence>MKLNRRQFVAGTSALIAVPTIGRAATAPRIIEARSGLARVAPDSYPETEIWGYDGGVPGPEIRARQGETVRRTLLNSLPQPTAIHWHGLRVPNNMDGVPGLTQEAVQTGGEFQYDLPLKDAGTFWYHSHNQSTEQVARGLYGAFIVEETDPPDTDHDITILLDDWRLGQDAQIVNDFGAMHDWTHAGRMGNYVHAHISPMTEVLTNQRLRIRMVNVATDRIMYVSVGGANGKLVAYDGMPVRQPEDFETLVFGPAQRADLIVDVTAESNEAVQITLHERDESFVIAEIPVSGSGTSANRGVIEALPPNPVPFLEDVSDALTVPLVMEGGAMGGLRQGTYNGQVMSTNELVQEGQIWTFNGVAGLPENPLAAVSRGDIVRIQMQNDTVFPHAMHLHGTHFQEVLPNGSLGPLRDTILVDRIETREIAFVADNPGDWLFHCHMLSHQAAGMKTWLSVA</sequence>
<dbReference type="PANTHER" id="PTHR11709">
    <property type="entry name" value="MULTI-COPPER OXIDASE"/>
    <property type="match status" value="1"/>
</dbReference>
<evidence type="ECO:0000259" key="4">
    <source>
        <dbReference type="Pfam" id="PF07731"/>
    </source>
</evidence>
<dbReference type="PROSITE" id="PS00079">
    <property type="entry name" value="MULTICOPPER_OXIDASE1"/>
    <property type="match status" value="1"/>
</dbReference>
<dbReference type="Gene3D" id="2.60.40.420">
    <property type="entry name" value="Cupredoxins - blue copper proteins"/>
    <property type="match status" value="3"/>
</dbReference>
<gene>
    <name evidence="6" type="ORF">CLV75_1594</name>
</gene>
<dbReference type="RefSeq" id="WP_010437339.1">
    <property type="nucleotide sequence ID" value="NZ_AEYW01000001.1"/>
</dbReference>
<evidence type="ECO:0000256" key="1">
    <source>
        <dbReference type="ARBA" id="ARBA00022723"/>
    </source>
</evidence>
<dbReference type="OrthoDB" id="9757546at2"/>
<accession>A0A497ZGT8</accession>
<comment type="caution">
    <text evidence="6">The sequence shown here is derived from an EMBL/GenBank/DDBJ whole genome shotgun (WGS) entry which is preliminary data.</text>
</comment>
<dbReference type="SUPFAM" id="SSF49503">
    <property type="entry name" value="Cupredoxins"/>
    <property type="match status" value="3"/>
</dbReference>
<dbReference type="InterPro" id="IPR001117">
    <property type="entry name" value="Cu-oxidase_2nd"/>
</dbReference>
<dbReference type="InterPro" id="IPR033138">
    <property type="entry name" value="Cu_oxidase_CS"/>
</dbReference>